<protein>
    <submittedName>
        <fullName evidence="1">Uncharacterized protein</fullName>
    </submittedName>
</protein>
<proteinExistence type="predicted"/>
<dbReference type="EMBL" id="JBANRG010000107">
    <property type="protein sequence ID" value="KAK7435432.1"/>
    <property type="molecule type" value="Genomic_DNA"/>
</dbReference>
<accession>A0ABR1IN57</accession>
<gene>
    <name evidence="1" type="ORF">VKT23_019693</name>
</gene>
<keyword evidence="2" id="KW-1185">Reference proteome</keyword>
<dbReference type="Proteomes" id="UP001498398">
    <property type="component" value="Unassembled WGS sequence"/>
</dbReference>
<name>A0ABR1IN57_9AGAR</name>
<reference evidence="1 2" key="1">
    <citation type="submission" date="2024-01" db="EMBL/GenBank/DDBJ databases">
        <title>A draft genome for the cacao thread blight pathogen Marasmiellus scandens.</title>
        <authorList>
            <person name="Baruah I.K."/>
            <person name="Leung J."/>
            <person name="Bukari Y."/>
            <person name="Amoako-Attah I."/>
            <person name="Meinhardt L.W."/>
            <person name="Bailey B.A."/>
            <person name="Cohen S.P."/>
        </authorList>
    </citation>
    <scope>NUCLEOTIDE SEQUENCE [LARGE SCALE GENOMIC DNA]</scope>
    <source>
        <strain evidence="1 2">GH-19</strain>
    </source>
</reference>
<evidence type="ECO:0000313" key="1">
    <source>
        <dbReference type="EMBL" id="KAK7435432.1"/>
    </source>
</evidence>
<organism evidence="1 2">
    <name type="scientific">Marasmiellus scandens</name>
    <dbReference type="NCBI Taxonomy" id="2682957"/>
    <lineage>
        <taxon>Eukaryota</taxon>
        <taxon>Fungi</taxon>
        <taxon>Dikarya</taxon>
        <taxon>Basidiomycota</taxon>
        <taxon>Agaricomycotina</taxon>
        <taxon>Agaricomycetes</taxon>
        <taxon>Agaricomycetidae</taxon>
        <taxon>Agaricales</taxon>
        <taxon>Marasmiineae</taxon>
        <taxon>Omphalotaceae</taxon>
        <taxon>Marasmiellus</taxon>
    </lineage>
</organism>
<evidence type="ECO:0000313" key="2">
    <source>
        <dbReference type="Proteomes" id="UP001498398"/>
    </source>
</evidence>
<sequence>MFAQLSGIAQAMLSRVNHTAGSTIPCPHTSDCFPHNAVQEASRAANGHVLMTDVEEKNLCMIFRWLTDLGISELDAKDYIRTHRINPIRDAYIHRDKTRNLLLAVLKAANREPTSRMKAILEEEVSVDDNGKVDLEAFTGGDLRKWVEFLKNAMENRAHLQWEKWRFFGP</sequence>
<comment type="caution">
    <text evidence="1">The sequence shown here is derived from an EMBL/GenBank/DDBJ whole genome shotgun (WGS) entry which is preliminary data.</text>
</comment>